<evidence type="ECO:0000313" key="3">
    <source>
        <dbReference type="WBParaSite" id="jg14661"/>
    </source>
</evidence>
<accession>A0A915D0L7</accession>
<organism evidence="2 3">
    <name type="scientific">Ditylenchus dipsaci</name>
    <dbReference type="NCBI Taxonomy" id="166011"/>
    <lineage>
        <taxon>Eukaryota</taxon>
        <taxon>Metazoa</taxon>
        <taxon>Ecdysozoa</taxon>
        <taxon>Nematoda</taxon>
        <taxon>Chromadorea</taxon>
        <taxon>Rhabditida</taxon>
        <taxon>Tylenchina</taxon>
        <taxon>Tylenchomorpha</taxon>
        <taxon>Sphaerularioidea</taxon>
        <taxon>Anguinidae</taxon>
        <taxon>Anguininae</taxon>
        <taxon>Ditylenchus</taxon>
    </lineage>
</organism>
<proteinExistence type="predicted"/>
<protein>
    <submittedName>
        <fullName evidence="3">Uncharacterized protein</fullName>
    </submittedName>
</protein>
<evidence type="ECO:0000313" key="2">
    <source>
        <dbReference type="Proteomes" id="UP000887574"/>
    </source>
</evidence>
<dbReference type="WBParaSite" id="jg14661">
    <property type="protein sequence ID" value="jg14661"/>
    <property type="gene ID" value="jg14661"/>
</dbReference>
<name>A0A915D0L7_9BILA</name>
<evidence type="ECO:0000256" key="1">
    <source>
        <dbReference type="SAM" id="MobiDB-lite"/>
    </source>
</evidence>
<dbReference type="Proteomes" id="UP000887574">
    <property type="component" value="Unplaced"/>
</dbReference>
<sequence length="122" mass="14093">MDEFVVNLSDNDGEEVPDSPGKKEESYSIARKLEVINFAIENSVHSAGWVRDRSRIEAEVSRRMIVEKAKKLHTPSFLKPMESKFRVARSSPQLHYRMPTTRCQKPPKEYAQKLVDLIVYIS</sequence>
<keyword evidence="2" id="KW-1185">Reference proteome</keyword>
<feature type="region of interest" description="Disordered" evidence="1">
    <location>
        <begin position="1"/>
        <end position="25"/>
    </location>
</feature>
<dbReference type="AlphaFoldDB" id="A0A915D0L7"/>
<reference evidence="3" key="1">
    <citation type="submission" date="2022-11" db="UniProtKB">
        <authorList>
            <consortium name="WormBaseParasite"/>
        </authorList>
    </citation>
    <scope>IDENTIFICATION</scope>
</reference>